<protein>
    <submittedName>
        <fullName evidence="1">Uncharacterized protein</fullName>
    </submittedName>
</protein>
<accession>A0A815NRF0</accession>
<dbReference type="Proteomes" id="UP000663829">
    <property type="component" value="Unassembled WGS sequence"/>
</dbReference>
<comment type="caution">
    <text evidence="1">The sequence shown here is derived from an EMBL/GenBank/DDBJ whole genome shotgun (WGS) entry which is preliminary data.</text>
</comment>
<proteinExistence type="predicted"/>
<dbReference type="EMBL" id="CAJOBC010084473">
    <property type="protein sequence ID" value="CAF4317588.1"/>
    <property type="molecule type" value="Genomic_DNA"/>
</dbReference>
<evidence type="ECO:0000313" key="1">
    <source>
        <dbReference type="EMBL" id="CAF1441690.1"/>
    </source>
</evidence>
<dbReference type="AlphaFoldDB" id="A0A815NRF0"/>
<keyword evidence="3" id="KW-1185">Reference proteome</keyword>
<feature type="non-terminal residue" evidence="1">
    <location>
        <position position="41"/>
    </location>
</feature>
<organism evidence="1 3">
    <name type="scientific">Didymodactylos carnosus</name>
    <dbReference type="NCBI Taxonomy" id="1234261"/>
    <lineage>
        <taxon>Eukaryota</taxon>
        <taxon>Metazoa</taxon>
        <taxon>Spiralia</taxon>
        <taxon>Gnathifera</taxon>
        <taxon>Rotifera</taxon>
        <taxon>Eurotatoria</taxon>
        <taxon>Bdelloidea</taxon>
        <taxon>Philodinida</taxon>
        <taxon>Philodinidae</taxon>
        <taxon>Didymodactylos</taxon>
    </lineage>
</organism>
<gene>
    <name evidence="1" type="ORF">GPM918_LOCUS34396</name>
    <name evidence="2" type="ORF">SRO942_LOCUS35093</name>
</gene>
<evidence type="ECO:0000313" key="3">
    <source>
        <dbReference type="Proteomes" id="UP000663829"/>
    </source>
</evidence>
<name>A0A815NRF0_9BILA</name>
<feature type="non-terminal residue" evidence="1">
    <location>
        <position position="1"/>
    </location>
</feature>
<sequence length="41" mass="4957">MSLSYATEDISKHGHKSLLYKTYRHRLRTRKIDSSETWRCT</sequence>
<reference evidence="1" key="1">
    <citation type="submission" date="2021-02" db="EMBL/GenBank/DDBJ databases">
        <authorList>
            <person name="Nowell W R."/>
        </authorList>
    </citation>
    <scope>NUCLEOTIDE SEQUENCE</scope>
</reference>
<evidence type="ECO:0000313" key="2">
    <source>
        <dbReference type="EMBL" id="CAF4317588.1"/>
    </source>
</evidence>
<dbReference type="Proteomes" id="UP000681722">
    <property type="component" value="Unassembled WGS sequence"/>
</dbReference>
<dbReference type="EMBL" id="CAJNOQ010019032">
    <property type="protein sequence ID" value="CAF1441690.1"/>
    <property type="molecule type" value="Genomic_DNA"/>
</dbReference>